<sequence length="361" mass="40049">MNTRIFTTGALACAVFLAGAAQAAEQAADPYPPVKFDLPEHQAFVDSLKLDPARHQGPQTKEEIKAELTKIFNEKTEQHALTKHYEKGLTCVTCHDQQRVGGPDWMTSVTAPEMKKNCGDCHETQKAVFAKTDTHQKITCVACHMPNIPSPEDFTGPDAVEQYYSAVRRSHLYRINTDPTAQTLIRSDAKEGSGERLWTYALDKKGHAYVDIVWSCGRATPGDYTLSGDAQGCHSPATSTLDEGLRYGSQQAIYDEIQKWQEPVKAKFAEIEKGLERIKQLLEVTKLTPEELAEVHLMLDKAQEIYDQVKKDGSWGVHAPRYLLDRVTSGAAYIVRAQAIVDNGGYQTPADKRAAEKKAAK</sequence>
<dbReference type="Gene3D" id="1.20.140.10">
    <property type="entry name" value="Butyryl-CoA Dehydrogenase, subunit A, domain 3"/>
    <property type="match status" value="1"/>
</dbReference>
<dbReference type="AlphaFoldDB" id="S3CG06"/>
<dbReference type="PATRIC" id="fig|1203554.3.peg.1189"/>
<dbReference type="EMBL" id="ATCF01000016">
    <property type="protein sequence ID" value="EPD99469.1"/>
    <property type="molecule type" value="Genomic_DNA"/>
</dbReference>
<evidence type="ECO:0000256" key="1">
    <source>
        <dbReference type="SAM" id="SignalP"/>
    </source>
</evidence>
<dbReference type="InterPro" id="IPR036280">
    <property type="entry name" value="Multihaem_cyt_sf"/>
</dbReference>
<evidence type="ECO:0000313" key="3">
    <source>
        <dbReference type="EMBL" id="EPD99469.1"/>
    </source>
</evidence>
<evidence type="ECO:0000313" key="4">
    <source>
        <dbReference type="Proteomes" id="UP000014400"/>
    </source>
</evidence>
<organism evidence="3 4">
    <name type="scientific">Sutterella wadsworthensis HGA0223</name>
    <dbReference type="NCBI Taxonomy" id="1203554"/>
    <lineage>
        <taxon>Bacteria</taxon>
        <taxon>Pseudomonadati</taxon>
        <taxon>Pseudomonadota</taxon>
        <taxon>Betaproteobacteria</taxon>
        <taxon>Burkholderiales</taxon>
        <taxon>Sutterellaceae</taxon>
        <taxon>Sutterella</taxon>
    </lineage>
</organism>
<dbReference type="HOGENOM" id="CLU_796581_0_0_4"/>
<dbReference type="RefSeq" id="WP_005429023.1">
    <property type="nucleotide sequence ID" value="NZ_KE150480.1"/>
</dbReference>
<feature type="signal peptide" evidence="1">
    <location>
        <begin position="1"/>
        <end position="23"/>
    </location>
</feature>
<keyword evidence="4" id="KW-1185">Reference proteome</keyword>
<protein>
    <recommendedName>
        <fullName evidence="2">Cytochrome c7-like domain-containing protein</fullName>
    </recommendedName>
</protein>
<feature type="chain" id="PRO_5004518693" description="Cytochrome c7-like domain-containing protein" evidence="1">
    <location>
        <begin position="24"/>
        <end position="361"/>
    </location>
</feature>
<dbReference type="Gene3D" id="3.90.10.10">
    <property type="entry name" value="Cytochrome C3"/>
    <property type="match status" value="1"/>
</dbReference>
<reference evidence="3 4" key="1">
    <citation type="submission" date="2013-04" db="EMBL/GenBank/DDBJ databases">
        <title>The Genome Sequence of Sutterella wadsworthensis HGA0223.</title>
        <authorList>
            <consortium name="The Broad Institute Genomics Platform"/>
            <person name="Earl A."/>
            <person name="Ward D."/>
            <person name="Feldgarden M."/>
            <person name="Gevers D."/>
            <person name="Schmidt T.M."/>
            <person name="Dover J."/>
            <person name="Dai D."/>
            <person name="Walker B."/>
            <person name="Young S."/>
            <person name="Zeng Q."/>
            <person name="Gargeya S."/>
            <person name="Fitzgerald M."/>
            <person name="Haas B."/>
            <person name="Abouelleil A."/>
            <person name="Allen A.W."/>
            <person name="Alvarado L."/>
            <person name="Arachchi H.M."/>
            <person name="Berlin A.M."/>
            <person name="Chapman S.B."/>
            <person name="Gainer-Dewar J."/>
            <person name="Goldberg J."/>
            <person name="Griggs A."/>
            <person name="Gujja S."/>
            <person name="Hansen M."/>
            <person name="Howarth C."/>
            <person name="Imamovic A."/>
            <person name="Ireland A."/>
            <person name="Larimer J."/>
            <person name="McCowan C."/>
            <person name="Murphy C."/>
            <person name="Pearson M."/>
            <person name="Poon T.W."/>
            <person name="Priest M."/>
            <person name="Roberts A."/>
            <person name="Saif S."/>
            <person name="Shea T."/>
            <person name="Sisk P."/>
            <person name="Sykes S."/>
            <person name="Wortman J."/>
            <person name="Nusbaum C."/>
            <person name="Birren B."/>
        </authorList>
    </citation>
    <scope>NUCLEOTIDE SEQUENCE [LARGE SCALE GENOMIC DNA]</scope>
    <source>
        <strain evidence="3 4">HGA0223</strain>
    </source>
</reference>
<dbReference type="SUPFAM" id="SSF48695">
    <property type="entry name" value="Multiheme cytochromes"/>
    <property type="match status" value="1"/>
</dbReference>
<name>S3CG06_9BURK</name>
<dbReference type="InterPro" id="IPR029467">
    <property type="entry name" value="Cyt_c7-like"/>
</dbReference>
<evidence type="ECO:0000259" key="2">
    <source>
        <dbReference type="Pfam" id="PF14522"/>
    </source>
</evidence>
<feature type="domain" description="Cytochrome c7-like" evidence="2">
    <location>
        <begin position="82"/>
        <end position="144"/>
    </location>
</feature>
<proteinExistence type="predicted"/>
<gene>
    <name evidence="3" type="ORF">HMPREF1476_01148</name>
</gene>
<accession>S3CG06</accession>
<dbReference type="Proteomes" id="UP000014400">
    <property type="component" value="Unassembled WGS sequence"/>
</dbReference>
<dbReference type="STRING" id="1203554.HMPREF1476_01148"/>
<comment type="caution">
    <text evidence="3">The sequence shown here is derived from an EMBL/GenBank/DDBJ whole genome shotgun (WGS) entry which is preliminary data.</text>
</comment>
<keyword evidence="1" id="KW-0732">Signal</keyword>
<dbReference type="Pfam" id="PF14522">
    <property type="entry name" value="Cytochrome_C7"/>
    <property type="match status" value="1"/>
</dbReference>
<dbReference type="eggNOG" id="COG0484">
    <property type="taxonomic scope" value="Bacteria"/>
</dbReference>